<evidence type="ECO:0000256" key="6">
    <source>
        <dbReference type="ARBA" id="ARBA00022840"/>
    </source>
</evidence>
<evidence type="ECO:0000256" key="1">
    <source>
        <dbReference type="ARBA" id="ARBA00004766"/>
    </source>
</evidence>
<evidence type="ECO:0000256" key="7">
    <source>
        <dbReference type="ARBA" id="ARBA00047872"/>
    </source>
</evidence>
<dbReference type="InterPro" id="IPR001048">
    <property type="entry name" value="Asp/Glu/Uridylate_kinase"/>
</dbReference>
<evidence type="ECO:0000256" key="4">
    <source>
        <dbReference type="ARBA" id="ARBA00022741"/>
    </source>
</evidence>
<evidence type="ECO:0000259" key="10">
    <source>
        <dbReference type="Pfam" id="PF00696"/>
    </source>
</evidence>
<feature type="domain" description="Aspartate/glutamate/uridylate kinase" evidence="10">
    <location>
        <begin position="2"/>
        <end position="282"/>
    </location>
</feature>
<comment type="catalytic activity">
    <reaction evidence="7 8">
        <text>L-aspartate + ATP = 4-phospho-L-aspartate + ADP</text>
        <dbReference type="Rhea" id="RHEA:23776"/>
        <dbReference type="ChEBI" id="CHEBI:29991"/>
        <dbReference type="ChEBI" id="CHEBI:30616"/>
        <dbReference type="ChEBI" id="CHEBI:57535"/>
        <dbReference type="ChEBI" id="CHEBI:456216"/>
        <dbReference type="EC" id="2.7.2.4"/>
    </reaction>
</comment>
<keyword evidence="9" id="KW-0028">Amino-acid biosynthesis</keyword>
<dbReference type="PANTHER" id="PTHR21499">
    <property type="entry name" value="ASPARTATE KINASE"/>
    <property type="match status" value="1"/>
</dbReference>
<gene>
    <name evidence="11" type="ORF">FW778_03055</name>
</gene>
<comment type="pathway">
    <text evidence="9">Amino-acid biosynthesis; L-methionine biosynthesis via de novo pathway; L-homoserine from L-aspartate: step 1/3.</text>
</comment>
<comment type="caution">
    <text evidence="11">The sequence shown here is derived from an EMBL/GenBank/DDBJ whole genome shotgun (WGS) entry which is preliminary data.</text>
</comment>
<dbReference type="InterPro" id="IPR036393">
    <property type="entry name" value="AceGlu_kinase-like_sf"/>
</dbReference>
<dbReference type="InterPro" id="IPR042199">
    <property type="entry name" value="AsparK_Bifunc_asparK/hSer_DH"/>
</dbReference>
<comment type="similarity">
    <text evidence="2 8">Belongs to the aspartokinase family.</text>
</comment>
<dbReference type="InterPro" id="IPR001341">
    <property type="entry name" value="Asp_kinase"/>
</dbReference>
<dbReference type="UniPathway" id="UPA00034">
    <property type="reaction ID" value="UER00015"/>
</dbReference>
<dbReference type="GO" id="GO:0009089">
    <property type="term" value="P:lysine biosynthetic process via diaminopimelate"/>
    <property type="evidence" value="ECO:0007669"/>
    <property type="project" value="UniProtKB-UniPathway"/>
</dbReference>
<accession>A0A5J5IMC2</accession>
<organism evidence="11 12">
    <name type="scientific">Ginsengibacter hankyongi</name>
    <dbReference type="NCBI Taxonomy" id="2607284"/>
    <lineage>
        <taxon>Bacteria</taxon>
        <taxon>Pseudomonadati</taxon>
        <taxon>Bacteroidota</taxon>
        <taxon>Chitinophagia</taxon>
        <taxon>Chitinophagales</taxon>
        <taxon>Chitinophagaceae</taxon>
        <taxon>Ginsengibacter</taxon>
    </lineage>
</organism>
<evidence type="ECO:0000256" key="2">
    <source>
        <dbReference type="ARBA" id="ARBA00010122"/>
    </source>
</evidence>
<dbReference type="Proteomes" id="UP000326903">
    <property type="component" value="Unassembled WGS sequence"/>
</dbReference>
<keyword evidence="3 8" id="KW-0808">Transferase</keyword>
<dbReference type="GO" id="GO:0005829">
    <property type="term" value="C:cytosol"/>
    <property type="evidence" value="ECO:0007669"/>
    <property type="project" value="TreeGrafter"/>
</dbReference>
<dbReference type="GO" id="GO:0005524">
    <property type="term" value="F:ATP binding"/>
    <property type="evidence" value="ECO:0007669"/>
    <property type="project" value="UniProtKB-KW"/>
</dbReference>
<keyword evidence="12" id="KW-1185">Reference proteome</keyword>
<reference evidence="11 12" key="1">
    <citation type="submission" date="2019-09" db="EMBL/GenBank/DDBJ databases">
        <title>Draft genome sequence of Ginsengibacter sp. BR5-29.</title>
        <authorList>
            <person name="Im W.-T."/>
        </authorList>
    </citation>
    <scope>NUCLEOTIDE SEQUENCE [LARGE SCALE GENOMIC DNA]</scope>
    <source>
        <strain evidence="11 12">BR5-29</strain>
    </source>
</reference>
<dbReference type="GO" id="GO:0009088">
    <property type="term" value="P:threonine biosynthetic process"/>
    <property type="evidence" value="ECO:0007669"/>
    <property type="project" value="UniProtKB-UniPathway"/>
</dbReference>
<dbReference type="RefSeq" id="WP_150413123.1">
    <property type="nucleotide sequence ID" value="NZ_VYQF01000001.1"/>
</dbReference>
<dbReference type="Gene3D" id="1.20.120.1320">
    <property type="entry name" value="Aspartokinase, catalytic domain"/>
    <property type="match status" value="1"/>
</dbReference>
<dbReference type="AlphaFoldDB" id="A0A5J5IMC2"/>
<evidence type="ECO:0000313" key="12">
    <source>
        <dbReference type="Proteomes" id="UP000326903"/>
    </source>
</evidence>
<comment type="pathway">
    <text evidence="1 9">Amino-acid biosynthesis; L-lysine biosynthesis via DAP pathway; (S)-tetrahydrodipicolinate from L-aspartate: step 1/4.</text>
</comment>
<dbReference type="UniPathway" id="UPA00051">
    <property type="reaction ID" value="UER00462"/>
</dbReference>
<dbReference type="UniPathway" id="UPA00050">
    <property type="reaction ID" value="UER00461"/>
</dbReference>
<dbReference type="EC" id="2.7.2.4" evidence="8"/>
<keyword evidence="6" id="KW-0067">ATP-binding</keyword>
<dbReference type="InterPro" id="IPR005260">
    <property type="entry name" value="Asp_kin_monofn"/>
</dbReference>
<evidence type="ECO:0000256" key="8">
    <source>
        <dbReference type="RuleBase" id="RU003448"/>
    </source>
</evidence>
<dbReference type="Pfam" id="PF00696">
    <property type="entry name" value="AA_kinase"/>
    <property type="match status" value="1"/>
</dbReference>
<evidence type="ECO:0000256" key="3">
    <source>
        <dbReference type="ARBA" id="ARBA00022679"/>
    </source>
</evidence>
<keyword evidence="5 8" id="KW-0418">Kinase</keyword>
<proteinExistence type="inferred from homology"/>
<evidence type="ECO:0000256" key="5">
    <source>
        <dbReference type="ARBA" id="ARBA00022777"/>
    </source>
</evidence>
<dbReference type="GO" id="GO:0004072">
    <property type="term" value="F:aspartate kinase activity"/>
    <property type="evidence" value="ECO:0007669"/>
    <property type="project" value="UniProtKB-EC"/>
</dbReference>
<evidence type="ECO:0000256" key="9">
    <source>
        <dbReference type="RuleBase" id="RU004249"/>
    </source>
</evidence>
<comment type="pathway">
    <text evidence="9">Amino-acid biosynthesis; L-threonine biosynthesis; L-threonine from L-aspartate: step 1/5.</text>
</comment>
<dbReference type="GO" id="GO:0009090">
    <property type="term" value="P:homoserine biosynthetic process"/>
    <property type="evidence" value="ECO:0007669"/>
    <property type="project" value="TreeGrafter"/>
</dbReference>
<dbReference type="Gene3D" id="3.40.1160.10">
    <property type="entry name" value="Acetylglutamate kinase-like"/>
    <property type="match status" value="1"/>
</dbReference>
<dbReference type="NCBIfam" id="TIGR00657">
    <property type="entry name" value="asp_kinases"/>
    <property type="match status" value="1"/>
</dbReference>
<dbReference type="EMBL" id="VYQF01000001">
    <property type="protein sequence ID" value="KAA9041034.1"/>
    <property type="molecule type" value="Genomic_DNA"/>
</dbReference>
<dbReference type="PANTHER" id="PTHR21499:SF59">
    <property type="entry name" value="ASPARTOKINASE"/>
    <property type="match status" value="1"/>
</dbReference>
<dbReference type="SUPFAM" id="SSF53633">
    <property type="entry name" value="Carbamate kinase-like"/>
    <property type="match status" value="1"/>
</dbReference>
<keyword evidence="4" id="KW-0547">Nucleotide-binding</keyword>
<evidence type="ECO:0000313" key="11">
    <source>
        <dbReference type="EMBL" id="KAA9041034.1"/>
    </source>
</evidence>
<dbReference type="PIRSF" id="PIRSF000726">
    <property type="entry name" value="Asp_kin"/>
    <property type="match status" value="1"/>
</dbReference>
<protein>
    <recommendedName>
        <fullName evidence="8">Aspartokinase</fullName>
        <ecNumber evidence="8">2.7.2.4</ecNumber>
    </recommendedName>
</protein>
<name>A0A5J5IMC2_9BACT</name>
<sequence>MKVFKFGGASINSFERIQNLATILEEYKNEKILIVISAMGKMTNALEKVTEAFYSGKKADALRLFEKIKQNHLTLLKYAVTQQWEAATNDLLNFFTEVEWLLHDKPVKEYNYYYDQVVCAGELLSSTIVSYFLNEEKILNKWIDVRDLLRTDNTFREAVIDWPVTRQKIEEKILPLFRETDLVITQGFIGSSNENESTTLGREGSDYTAAVFANILNAESVTIWKDVEGVMNADPKDLPGAVNIPELSYKEVIEMAYYGAQVIHPKTIKPLQNKNIPLHVKSFIERQLPGTVITGKNPHHLPPIIVYKRNQVLMTFESKDFSFVEGKPVNTLYEILEDIKIKPNLTQNAAISLYICMDDVAEKIEKVAMEASGIFDVQLEKNLTLLTIRHYTAEFINKLTENKTIVLQQKTANTIQVLMREI</sequence>